<dbReference type="SUPFAM" id="SSF48371">
    <property type="entry name" value="ARM repeat"/>
    <property type="match status" value="1"/>
</dbReference>
<sequence length="871" mass="97300">MDERGHGQAGVDHNIPYQEAPSSSSSSSSTIKMLKSILPKEHRRSKSKDLGRVASNTTTTATTHMVPLLPPDHPHSTVQSTEDGRSSRQAKKENAPPHKRSKSTVSLRSLGRDKEKDKEKKSRKERDKEKQSQRATNDQDNRDGRTRMKKPKSSTSLRGLLGKMNRSSKDLSDTLHDKENQSPPPSAQEPTTNSAWPQNPPVNQQIDAEIDRYTPKDYTPSKQRDFSAYGQPALSRPSSSGRPKSLVIPGSTSFLDMLNRPISRDRDRAQLSSRGSNHSRGSGEGFEEGKLPFDRKVSSSSNERPPPKPLANMPKRGPRVMAAVAAFDEKARENMATKDEQRLDPKTVDDAFEAVLDSRNIPENMRQKMRTLTLRVKADFVKQDKGALSPTKPESRLPFFHDEPVQQQAVESGDEEVKEDPSKRSRSRSKTFTLTRSDGTTKKQKQDSRPNSIHIPKPSGTLPKHSVPPSPGRGPQAACPDEFVAYLENVRDPVQMEVGRLHKLRLLLRNETVAWVDNFISLGGMAQVVDLLHRIMHIEWREEHEDQLLHEALLCLKGLCTTEVALKNLSTLADALFPKLLAMLFDEEKKGPSEFTTRGIIINILFAYLGAARNDGPHDLAQRARVILSYLADPKKPEEAQPVSFVLSMRQSRPYKVWCTEVSNVTKEVFWIFLHHLNVIPLPKKETLNRDGSAPTTQADVTTTPSQSYAQRFFPGDRPPVPAAPYIGGVEWDATTYMTSHLDLVNGLIASLLTREDRNQLRSELKASGWEKMMGGTMRTCKEKFYCGVHSGLQNWIAAAQADGWDIDYVRYGPSKEEMAASSPKKSPKKTEPPPQIGLPIIQMPKLTLGLDRSNSTPAFNASNDNDGWLL</sequence>
<dbReference type="InterPro" id="IPR016024">
    <property type="entry name" value="ARM-type_fold"/>
</dbReference>
<dbReference type="InterPro" id="IPR011989">
    <property type="entry name" value="ARM-like"/>
</dbReference>
<feature type="compositionally biased region" description="Basic and acidic residues" evidence="1">
    <location>
        <begin position="110"/>
        <end position="146"/>
    </location>
</feature>
<evidence type="ECO:0000259" key="2">
    <source>
        <dbReference type="SMART" id="SM01140"/>
    </source>
</evidence>
<dbReference type="GO" id="GO:0030036">
    <property type="term" value="P:actin cytoskeleton organization"/>
    <property type="evidence" value="ECO:0007669"/>
    <property type="project" value="InterPro"/>
</dbReference>
<dbReference type="Gene3D" id="1.25.10.10">
    <property type="entry name" value="Leucine-rich Repeat Variant"/>
    <property type="match status" value="1"/>
</dbReference>
<dbReference type="SMART" id="SM01140">
    <property type="entry name" value="Drf_GBD"/>
    <property type="match status" value="1"/>
</dbReference>
<feature type="compositionally biased region" description="Basic and acidic residues" evidence="1">
    <location>
        <begin position="439"/>
        <end position="448"/>
    </location>
</feature>
<organism evidence="3 4">
    <name type="scientific">Aureobasidium melanogenum</name>
    <name type="common">Aureobasidium pullulans var. melanogenum</name>
    <dbReference type="NCBI Taxonomy" id="46634"/>
    <lineage>
        <taxon>Eukaryota</taxon>
        <taxon>Fungi</taxon>
        <taxon>Dikarya</taxon>
        <taxon>Ascomycota</taxon>
        <taxon>Pezizomycotina</taxon>
        <taxon>Dothideomycetes</taxon>
        <taxon>Dothideomycetidae</taxon>
        <taxon>Dothideales</taxon>
        <taxon>Saccotheciaceae</taxon>
        <taxon>Aureobasidium</taxon>
    </lineage>
</organism>
<feature type="compositionally biased region" description="Basic and acidic residues" evidence="1">
    <location>
        <begin position="287"/>
        <end position="297"/>
    </location>
</feature>
<protein>
    <recommendedName>
        <fullName evidence="2">Formin GTPase-binding domain-containing protein</fullName>
    </recommendedName>
</protein>
<feature type="compositionally biased region" description="Polar residues" evidence="1">
    <location>
        <begin position="188"/>
        <end position="206"/>
    </location>
</feature>
<dbReference type="Proteomes" id="UP000729357">
    <property type="component" value="Unassembled WGS sequence"/>
</dbReference>
<dbReference type="Pfam" id="PF06371">
    <property type="entry name" value="Drf_GBD"/>
    <property type="match status" value="1"/>
</dbReference>
<gene>
    <name evidence="3" type="ORF">KCU98_g4742</name>
</gene>
<evidence type="ECO:0000313" key="4">
    <source>
        <dbReference type="Proteomes" id="UP000729357"/>
    </source>
</evidence>
<feature type="region of interest" description="Disordered" evidence="1">
    <location>
        <begin position="406"/>
        <end position="477"/>
    </location>
</feature>
<feature type="compositionally biased region" description="Basic and acidic residues" evidence="1">
    <location>
        <begin position="82"/>
        <end position="96"/>
    </location>
</feature>
<evidence type="ECO:0000313" key="3">
    <source>
        <dbReference type="EMBL" id="KAG9985391.1"/>
    </source>
</evidence>
<dbReference type="InterPro" id="IPR010473">
    <property type="entry name" value="GTPase-bd"/>
</dbReference>
<feature type="region of interest" description="Disordered" evidence="1">
    <location>
        <begin position="818"/>
        <end position="839"/>
    </location>
</feature>
<feature type="domain" description="Formin GTPase-binding" evidence="2">
    <location>
        <begin position="340"/>
        <end position="608"/>
    </location>
</feature>
<dbReference type="EMBL" id="JAHFXS010000396">
    <property type="protein sequence ID" value="KAG9985391.1"/>
    <property type="molecule type" value="Genomic_DNA"/>
</dbReference>
<keyword evidence="4" id="KW-1185">Reference proteome</keyword>
<dbReference type="AlphaFoldDB" id="A0A9P8FX34"/>
<reference evidence="3" key="1">
    <citation type="journal article" date="2021" name="J Fungi (Basel)">
        <title>Virulence traits and population genomics of the black yeast Aureobasidium melanogenum.</title>
        <authorList>
            <person name="Cernosa A."/>
            <person name="Sun X."/>
            <person name="Gostincar C."/>
            <person name="Fang C."/>
            <person name="Gunde-Cimerman N."/>
            <person name="Song Z."/>
        </authorList>
    </citation>
    <scope>NUCLEOTIDE SEQUENCE</scope>
    <source>
        <strain evidence="3">EXF-9298</strain>
    </source>
</reference>
<dbReference type="GO" id="GO:0031267">
    <property type="term" value="F:small GTPase binding"/>
    <property type="evidence" value="ECO:0007669"/>
    <property type="project" value="InterPro"/>
</dbReference>
<name>A0A9P8FX34_AURME</name>
<accession>A0A9P8FX34</accession>
<dbReference type="GO" id="GO:0003779">
    <property type="term" value="F:actin binding"/>
    <property type="evidence" value="ECO:0007669"/>
    <property type="project" value="InterPro"/>
</dbReference>
<feature type="compositionally biased region" description="Basic and acidic residues" evidence="1">
    <location>
        <begin position="167"/>
        <end position="180"/>
    </location>
</feature>
<evidence type="ECO:0000256" key="1">
    <source>
        <dbReference type="SAM" id="MobiDB-lite"/>
    </source>
</evidence>
<proteinExistence type="predicted"/>
<feature type="region of interest" description="Disordered" evidence="1">
    <location>
        <begin position="1"/>
        <end position="318"/>
    </location>
</feature>
<reference evidence="3" key="2">
    <citation type="submission" date="2021-08" db="EMBL/GenBank/DDBJ databases">
        <authorList>
            <person name="Gostincar C."/>
            <person name="Sun X."/>
            <person name="Song Z."/>
            <person name="Gunde-Cimerman N."/>
        </authorList>
    </citation>
    <scope>NUCLEOTIDE SEQUENCE</scope>
    <source>
        <strain evidence="3">EXF-9298</strain>
    </source>
</reference>
<feature type="non-terminal residue" evidence="3">
    <location>
        <position position="1"/>
    </location>
</feature>
<comment type="caution">
    <text evidence="3">The sequence shown here is derived from an EMBL/GenBank/DDBJ whole genome shotgun (WGS) entry which is preliminary data.</text>
</comment>